<dbReference type="PANTHER" id="PTHR43065:SF46">
    <property type="entry name" value="C4-DICARBOXYLATE TRANSPORT SENSOR PROTEIN DCTB"/>
    <property type="match status" value="1"/>
</dbReference>
<dbReference type="OrthoDB" id="9815750at2"/>
<dbReference type="Pfam" id="PF00512">
    <property type="entry name" value="HisKA"/>
    <property type="match status" value="1"/>
</dbReference>
<keyword evidence="5" id="KW-0547">Nucleotide-binding</keyword>
<keyword evidence="3" id="KW-0597">Phosphoprotein</keyword>
<dbReference type="Gene3D" id="3.30.565.10">
    <property type="entry name" value="Histidine kinase-like ATPase, C-terminal domain"/>
    <property type="match status" value="1"/>
</dbReference>
<dbReference type="InterPro" id="IPR003661">
    <property type="entry name" value="HisK_dim/P_dom"/>
</dbReference>
<dbReference type="InterPro" id="IPR036890">
    <property type="entry name" value="HATPase_C_sf"/>
</dbReference>
<dbReference type="AlphaFoldDB" id="A0A198AJU1"/>
<accession>A0A198AJU1</accession>
<evidence type="ECO:0000256" key="1">
    <source>
        <dbReference type="ARBA" id="ARBA00000085"/>
    </source>
</evidence>
<dbReference type="SUPFAM" id="SSF47384">
    <property type="entry name" value="Homodimeric domain of signal transducing histidine kinase"/>
    <property type="match status" value="1"/>
</dbReference>
<keyword evidence="7" id="KW-0067">ATP-binding</keyword>
<comment type="caution">
    <text evidence="11">The sequence shown here is derived from an EMBL/GenBank/DDBJ whole genome shotgun (WGS) entry which is preliminary data.</text>
</comment>
<feature type="transmembrane region" description="Helical" evidence="9">
    <location>
        <begin position="369"/>
        <end position="390"/>
    </location>
</feature>
<keyword evidence="9" id="KW-0472">Membrane</keyword>
<evidence type="ECO:0000313" key="11">
    <source>
        <dbReference type="EMBL" id="OAS21345.1"/>
    </source>
</evidence>
<comment type="catalytic activity">
    <reaction evidence="1">
        <text>ATP + protein L-histidine = ADP + protein N-phospho-L-histidine.</text>
        <dbReference type="EC" id="2.7.13.3"/>
    </reaction>
</comment>
<evidence type="ECO:0000259" key="10">
    <source>
        <dbReference type="PROSITE" id="PS50109"/>
    </source>
</evidence>
<dbReference type="InterPro" id="IPR004358">
    <property type="entry name" value="Sig_transdc_His_kin-like_C"/>
</dbReference>
<dbReference type="SMART" id="SM00387">
    <property type="entry name" value="HATPase_c"/>
    <property type="match status" value="1"/>
</dbReference>
<dbReference type="SMART" id="SM00388">
    <property type="entry name" value="HisKA"/>
    <property type="match status" value="1"/>
</dbReference>
<dbReference type="CDD" id="cd00082">
    <property type="entry name" value="HisKA"/>
    <property type="match status" value="1"/>
</dbReference>
<keyword evidence="9" id="KW-1133">Transmembrane helix</keyword>
<keyword evidence="9" id="KW-0812">Transmembrane</keyword>
<evidence type="ECO:0000256" key="2">
    <source>
        <dbReference type="ARBA" id="ARBA00012438"/>
    </source>
</evidence>
<dbReference type="STRING" id="1850517.A8708_31230"/>
<evidence type="ECO:0000256" key="4">
    <source>
        <dbReference type="ARBA" id="ARBA00022679"/>
    </source>
</evidence>
<feature type="transmembrane region" description="Helical" evidence="9">
    <location>
        <begin position="240"/>
        <end position="263"/>
    </location>
</feature>
<evidence type="ECO:0000256" key="3">
    <source>
        <dbReference type="ARBA" id="ARBA00022553"/>
    </source>
</evidence>
<evidence type="ECO:0000256" key="7">
    <source>
        <dbReference type="ARBA" id="ARBA00022840"/>
    </source>
</evidence>
<feature type="domain" description="Histidine kinase" evidence="10">
    <location>
        <begin position="429"/>
        <end position="633"/>
    </location>
</feature>
<evidence type="ECO:0000256" key="9">
    <source>
        <dbReference type="SAM" id="Phobius"/>
    </source>
</evidence>
<keyword evidence="12" id="KW-1185">Reference proteome</keyword>
<dbReference type="Proteomes" id="UP000078454">
    <property type="component" value="Unassembled WGS sequence"/>
</dbReference>
<dbReference type="PROSITE" id="PS50109">
    <property type="entry name" value="HIS_KIN"/>
    <property type="match status" value="1"/>
</dbReference>
<evidence type="ECO:0000313" key="12">
    <source>
        <dbReference type="Proteomes" id="UP000078454"/>
    </source>
</evidence>
<dbReference type="GO" id="GO:0000155">
    <property type="term" value="F:phosphorelay sensor kinase activity"/>
    <property type="evidence" value="ECO:0007669"/>
    <property type="project" value="InterPro"/>
</dbReference>
<gene>
    <name evidence="11" type="ORF">A8708_31230</name>
</gene>
<dbReference type="GO" id="GO:0005524">
    <property type="term" value="F:ATP binding"/>
    <property type="evidence" value="ECO:0007669"/>
    <property type="project" value="UniProtKB-KW"/>
</dbReference>
<dbReference type="SUPFAM" id="SSF55874">
    <property type="entry name" value="ATPase domain of HSP90 chaperone/DNA topoisomerase II/histidine kinase"/>
    <property type="match status" value="1"/>
</dbReference>
<feature type="transmembrane region" description="Helical" evidence="9">
    <location>
        <begin position="211"/>
        <end position="234"/>
    </location>
</feature>
<sequence>MQLWLQKHHLRWKIGLVMILGLLFMANYVMAEQPESVKTIPNWEMKWGGPDDTIQDIISSTQEDSWITIESGAEMPDKPDKVSTAWIHIQLPNQLPKDYGMYIDGIYAQHVSVYIGDRLLNEVKFNFPYDEQRSLLPISAEDGGGSVYLKLQTSMDQLGIHSDIRLDHYSLLTRTFIFRDLQNIILGFAFLFIAVIMLVCSFFLKQKQRTSWISLSLIILTLGMIFLTYSPFLYANFTPFGALIVNTFDVSLAVFLPSLIYFFEKIFDNGKFKWIRIFRKFQIGYSAFCLILMVLNQLNHYQLLDIYSFFSLTLLSVIMILQFILIIGLSIVFVIRGNREAVIFSSGFAIFALMGIFDLILYYTNNQKYQFFLWKFGVVGFIIALIVILGRRFAMNQEQMSNYSKELEFYNHQLQLSEKMEMISSLAASVAHEVRNPLQVTRGFLQLVAARTDDKNKEYMTIAIEELDRASVIITDFLTFAKPQLDELVELNVSKEISQIEGIIVPLATLNGGRIIVNVPTDLHISGNSSKLKQILINIIKNSIEAFQADGQIHIWAYEKNEEVFIHIKDNGEGIEPMQLRKLGEPYYSTKTKGTGLGLMVTFRLIEIMKGRIEFKSQRYQGTEVIIRFPNVTIH</sequence>
<name>A0A198AJU1_9BACL</name>
<dbReference type="EC" id="2.7.13.3" evidence="2"/>
<dbReference type="InterPro" id="IPR036097">
    <property type="entry name" value="HisK_dim/P_sf"/>
</dbReference>
<feature type="transmembrane region" description="Helical" evidence="9">
    <location>
        <begin position="342"/>
        <end position="363"/>
    </location>
</feature>
<dbReference type="InterPro" id="IPR003594">
    <property type="entry name" value="HATPase_dom"/>
</dbReference>
<dbReference type="PANTHER" id="PTHR43065">
    <property type="entry name" value="SENSOR HISTIDINE KINASE"/>
    <property type="match status" value="1"/>
</dbReference>
<protein>
    <recommendedName>
        <fullName evidence="2">histidine kinase</fullName>
        <ecNumber evidence="2">2.7.13.3</ecNumber>
    </recommendedName>
</protein>
<evidence type="ECO:0000256" key="8">
    <source>
        <dbReference type="ARBA" id="ARBA00023012"/>
    </source>
</evidence>
<proteinExistence type="predicted"/>
<dbReference type="PRINTS" id="PR00344">
    <property type="entry name" value="BCTRLSENSOR"/>
</dbReference>
<feature type="transmembrane region" description="Helical" evidence="9">
    <location>
        <begin position="184"/>
        <end position="204"/>
    </location>
</feature>
<evidence type="ECO:0000256" key="5">
    <source>
        <dbReference type="ARBA" id="ARBA00022741"/>
    </source>
</evidence>
<feature type="transmembrane region" description="Helical" evidence="9">
    <location>
        <begin position="306"/>
        <end position="335"/>
    </location>
</feature>
<dbReference type="RefSeq" id="WP_068662916.1">
    <property type="nucleotide sequence ID" value="NZ_LYPB01000049.1"/>
</dbReference>
<reference evidence="11 12" key="1">
    <citation type="submission" date="2016-05" db="EMBL/GenBank/DDBJ databases">
        <title>Paenibacillus sp. 1ZS3-15 nov., isolated from the rhizosphere soil.</title>
        <authorList>
            <person name="Zhang X.X."/>
            <person name="Zhang J."/>
        </authorList>
    </citation>
    <scope>NUCLEOTIDE SEQUENCE [LARGE SCALE GENOMIC DNA]</scope>
    <source>
        <strain evidence="11 12">1ZS3-15</strain>
    </source>
</reference>
<keyword evidence="4" id="KW-0808">Transferase</keyword>
<feature type="transmembrane region" description="Helical" evidence="9">
    <location>
        <begin position="283"/>
        <end position="300"/>
    </location>
</feature>
<keyword evidence="8" id="KW-0902">Two-component regulatory system</keyword>
<dbReference type="Gene3D" id="1.10.287.130">
    <property type="match status" value="1"/>
</dbReference>
<evidence type="ECO:0000256" key="6">
    <source>
        <dbReference type="ARBA" id="ARBA00022777"/>
    </source>
</evidence>
<dbReference type="Pfam" id="PF02518">
    <property type="entry name" value="HATPase_c"/>
    <property type="match status" value="1"/>
</dbReference>
<dbReference type="EMBL" id="LYPB01000049">
    <property type="protein sequence ID" value="OAS21345.1"/>
    <property type="molecule type" value="Genomic_DNA"/>
</dbReference>
<dbReference type="InterPro" id="IPR005467">
    <property type="entry name" value="His_kinase_dom"/>
</dbReference>
<keyword evidence="6" id="KW-0418">Kinase</keyword>
<organism evidence="11 12">
    <name type="scientific">Paenibacillus oryzisoli</name>
    <dbReference type="NCBI Taxonomy" id="1850517"/>
    <lineage>
        <taxon>Bacteria</taxon>
        <taxon>Bacillati</taxon>
        <taxon>Bacillota</taxon>
        <taxon>Bacilli</taxon>
        <taxon>Bacillales</taxon>
        <taxon>Paenibacillaceae</taxon>
        <taxon>Paenibacillus</taxon>
    </lineage>
</organism>